<gene>
    <name evidence="1" type="ORF">MB818_15705</name>
</gene>
<name>A0ABS9NZJ4_9RHOB</name>
<dbReference type="EMBL" id="JAKOEM010000015">
    <property type="protein sequence ID" value="MCG6559655.1"/>
    <property type="molecule type" value="Genomic_DNA"/>
</dbReference>
<proteinExistence type="predicted"/>
<protein>
    <submittedName>
        <fullName evidence="1">Uncharacterized protein</fullName>
    </submittedName>
</protein>
<accession>A0ABS9NZJ4</accession>
<dbReference type="Proteomes" id="UP001165279">
    <property type="component" value="Unassembled WGS sequence"/>
</dbReference>
<evidence type="ECO:0000313" key="1">
    <source>
        <dbReference type="EMBL" id="MCG6559655.1"/>
    </source>
</evidence>
<evidence type="ECO:0000313" key="2">
    <source>
        <dbReference type="Proteomes" id="UP001165279"/>
    </source>
</evidence>
<sequence>MTVAWVAGACESGIWLITGIAKTRANMALMHLWKRNATKTRKTFA</sequence>
<dbReference type="RefSeq" id="WP_238905696.1">
    <property type="nucleotide sequence ID" value="NZ_JAKOEM010000015.1"/>
</dbReference>
<keyword evidence="2" id="KW-1185">Reference proteome</keyword>
<comment type="caution">
    <text evidence="1">The sequence shown here is derived from an EMBL/GenBank/DDBJ whole genome shotgun (WGS) entry which is preliminary data.</text>
</comment>
<organism evidence="1 2">
    <name type="scientific">Ruegeria alba</name>
    <dbReference type="NCBI Taxonomy" id="2916756"/>
    <lineage>
        <taxon>Bacteria</taxon>
        <taxon>Pseudomonadati</taxon>
        <taxon>Pseudomonadota</taxon>
        <taxon>Alphaproteobacteria</taxon>
        <taxon>Rhodobacterales</taxon>
        <taxon>Roseobacteraceae</taxon>
        <taxon>Ruegeria</taxon>
    </lineage>
</organism>
<reference evidence="1" key="1">
    <citation type="submission" date="2022-02" db="EMBL/GenBank/DDBJ databases">
        <title>The genome sequence of Ruegeria sp. 1NDH52C.</title>
        <authorList>
            <person name="Du J."/>
        </authorList>
    </citation>
    <scope>NUCLEOTIDE SEQUENCE</scope>
    <source>
        <strain evidence="1">1NDH52C</strain>
    </source>
</reference>